<evidence type="ECO:0000313" key="4">
    <source>
        <dbReference type="Proteomes" id="UP000184041"/>
    </source>
</evidence>
<reference evidence="3 4" key="1">
    <citation type="submission" date="2016-11" db="EMBL/GenBank/DDBJ databases">
        <authorList>
            <person name="Jaros S."/>
            <person name="Januszkiewicz K."/>
            <person name="Wedrychowicz H."/>
        </authorList>
    </citation>
    <scope>NUCLEOTIDE SEQUENCE [LARGE SCALE GENOMIC DNA]</scope>
    <source>
        <strain evidence="3 4">DSM 21986</strain>
    </source>
</reference>
<gene>
    <name evidence="3" type="ORF">SAMN05443144_10872</name>
</gene>
<dbReference type="Pfam" id="PF20501">
    <property type="entry name" value="MbhE"/>
    <property type="match status" value="1"/>
</dbReference>
<dbReference type="STRING" id="1194090.SAMN05443144_10872"/>
<dbReference type="Proteomes" id="UP000184041">
    <property type="component" value="Unassembled WGS sequence"/>
</dbReference>
<accession>A0A1M5BC13</accession>
<keyword evidence="1" id="KW-0472">Membrane</keyword>
<organism evidence="3 4">
    <name type="scientific">Fodinibius roseus</name>
    <dbReference type="NCBI Taxonomy" id="1194090"/>
    <lineage>
        <taxon>Bacteria</taxon>
        <taxon>Pseudomonadati</taxon>
        <taxon>Balneolota</taxon>
        <taxon>Balneolia</taxon>
        <taxon>Balneolales</taxon>
        <taxon>Balneolaceae</taxon>
        <taxon>Fodinibius</taxon>
    </lineage>
</organism>
<dbReference type="OrthoDB" id="9798859at2"/>
<keyword evidence="1" id="KW-0812">Transmembrane</keyword>
<evidence type="ECO:0000256" key="1">
    <source>
        <dbReference type="SAM" id="Phobius"/>
    </source>
</evidence>
<dbReference type="AlphaFoldDB" id="A0A1M5BC13"/>
<evidence type="ECO:0000313" key="3">
    <source>
        <dbReference type="EMBL" id="SHF39965.1"/>
    </source>
</evidence>
<sequence length="102" mass="11622">MKNFIQFFLIICFTGLLLFAAMDLPYRGEAGNQMNRETSITGTEVPGNYYVQEAYNDAHTNNMVTVVLGDYRSVDTLGEQIVIFTAGMICFLLLRKHEEEEE</sequence>
<feature type="transmembrane region" description="Helical" evidence="1">
    <location>
        <begin position="7"/>
        <end position="26"/>
    </location>
</feature>
<dbReference type="InterPro" id="IPR046806">
    <property type="entry name" value="MrpA_C/MbhE"/>
</dbReference>
<dbReference type="RefSeq" id="WP_073062621.1">
    <property type="nucleotide sequence ID" value="NZ_FQUS01000008.1"/>
</dbReference>
<evidence type="ECO:0000259" key="2">
    <source>
        <dbReference type="Pfam" id="PF20501"/>
    </source>
</evidence>
<proteinExistence type="predicted"/>
<dbReference type="EMBL" id="FQUS01000008">
    <property type="protein sequence ID" value="SHF39965.1"/>
    <property type="molecule type" value="Genomic_DNA"/>
</dbReference>
<feature type="domain" description="MrpA C-terminal/MbhE" evidence="2">
    <location>
        <begin position="47"/>
        <end position="98"/>
    </location>
</feature>
<name>A0A1M5BC13_9BACT</name>
<keyword evidence="4" id="KW-1185">Reference proteome</keyword>
<keyword evidence="1" id="KW-1133">Transmembrane helix</keyword>
<protein>
    <recommendedName>
        <fullName evidence="2">MrpA C-terminal/MbhE domain-containing protein</fullName>
    </recommendedName>
</protein>